<keyword evidence="2" id="KW-1185">Reference proteome</keyword>
<evidence type="ECO:0000313" key="1">
    <source>
        <dbReference type="EMBL" id="KNY25106.1"/>
    </source>
</evidence>
<dbReference type="AlphaFoldDB" id="A0A0L6JGW3"/>
<evidence type="ECO:0000313" key="2">
    <source>
        <dbReference type="Proteomes" id="UP000036923"/>
    </source>
</evidence>
<sequence length="48" mass="5580">MTKIFNQYYIKSVDNLTFGEAINKQFIIIKTDFIDLLKANVIDLSLLI</sequence>
<proteinExistence type="predicted"/>
<comment type="caution">
    <text evidence="1">The sequence shown here is derived from an EMBL/GenBank/DDBJ whole genome shotgun (WGS) entry which is preliminary data.</text>
</comment>
<dbReference type="Proteomes" id="UP000036923">
    <property type="component" value="Unassembled WGS sequence"/>
</dbReference>
<dbReference type="EMBL" id="LGTC01000001">
    <property type="protein sequence ID" value="KNY25106.1"/>
    <property type="molecule type" value="Genomic_DNA"/>
</dbReference>
<dbReference type="STRING" id="398512.Bccel_0363"/>
<accession>A0A0L6JGW3</accession>
<name>A0A0L6JGW3_9FIRM</name>
<organism evidence="1 2">
    <name type="scientific">Pseudobacteroides cellulosolvens ATCC 35603 = DSM 2933</name>
    <dbReference type="NCBI Taxonomy" id="398512"/>
    <lineage>
        <taxon>Bacteria</taxon>
        <taxon>Bacillati</taxon>
        <taxon>Bacillota</taxon>
        <taxon>Clostridia</taxon>
        <taxon>Eubacteriales</taxon>
        <taxon>Oscillospiraceae</taxon>
        <taxon>Pseudobacteroides</taxon>
    </lineage>
</organism>
<protein>
    <submittedName>
        <fullName evidence="1">Uncharacterized protein</fullName>
    </submittedName>
</protein>
<gene>
    <name evidence="1" type="ORF">Bccel_0363</name>
</gene>
<reference evidence="2" key="1">
    <citation type="submission" date="2015-07" db="EMBL/GenBank/DDBJ databases">
        <title>Near-Complete Genome Sequence of the Cellulolytic Bacterium Bacteroides (Pseudobacteroides) cellulosolvens ATCC 35603.</title>
        <authorList>
            <person name="Dassa B."/>
            <person name="Utturkar S.M."/>
            <person name="Klingeman D.M."/>
            <person name="Hurt R.A."/>
            <person name="Keller M."/>
            <person name="Xu J."/>
            <person name="Reddy Y.H.K."/>
            <person name="Borovok I."/>
            <person name="Grinberg I.R."/>
            <person name="Lamed R."/>
            <person name="Zhivin O."/>
            <person name="Bayer E.A."/>
            <person name="Brown S.D."/>
        </authorList>
    </citation>
    <scope>NUCLEOTIDE SEQUENCE [LARGE SCALE GENOMIC DNA]</scope>
    <source>
        <strain evidence="2">DSM 2933</strain>
    </source>
</reference>